<dbReference type="AlphaFoldDB" id="A0AAJ2ERV8"/>
<evidence type="ECO:0000313" key="2">
    <source>
        <dbReference type="Proteomes" id="UP001255601"/>
    </source>
</evidence>
<evidence type="ECO:0000313" key="1">
    <source>
        <dbReference type="EMBL" id="MDR6102234.1"/>
    </source>
</evidence>
<reference evidence="1" key="1">
    <citation type="submission" date="2023-08" db="EMBL/GenBank/DDBJ databases">
        <title>Functional and genomic diversity of the sorghum phyllosphere microbiome.</title>
        <authorList>
            <person name="Shade A."/>
        </authorList>
    </citation>
    <scope>NUCLEOTIDE SEQUENCE</scope>
    <source>
        <strain evidence="1">SORGH_AS_0974</strain>
    </source>
</reference>
<sequence length="66" mass="7674">MTMIILHEETGSWLRLRPPSWISRVIGAGFQLHASWQRRRNLHILESLPADTLKDIGWPANDTIRN</sequence>
<name>A0AAJ2ERV8_9HYPH</name>
<comment type="caution">
    <text evidence="1">The sequence shown here is derived from an EMBL/GenBank/DDBJ whole genome shotgun (WGS) entry which is preliminary data.</text>
</comment>
<dbReference type="RefSeq" id="WP_309771008.1">
    <property type="nucleotide sequence ID" value="NZ_JAVIZC010000003.1"/>
</dbReference>
<evidence type="ECO:0008006" key="3">
    <source>
        <dbReference type="Google" id="ProtNLM"/>
    </source>
</evidence>
<dbReference type="EMBL" id="JAVIZC010000003">
    <property type="protein sequence ID" value="MDR6102234.1"/>
    <property type="molecule type" value="Genomic_DNA"/>
</dbReference>
<accession>A0AAJ2ERV8</accession>
<proteinExistence type="predicted"/>
<organism evidence="1 2">
    <name type="scientific">Agrobacterium larrymoorei</name>
    <dbReference type="NCBI Taxonomy" id="160699"/>
    <lineage>
        <taxon>Bacteria</taxon>
        <taxon>Pseudomonadati</taxon>
        <taxon>Pseudomonadota</taxon>
        <taxon>Alphaproteobacteria</taxon>
        <taxon>Hyphomicrobiales</taxon>
        <taxon>Rhizobiaceae</taxon>
        <taxon>Rhizobium/Agrobacterium group</taxon>
        <taxon>Agrobacterium</taxon>
    </lineage>
</organism>
<dbReference type="Proteomes" id="UP001255601">
    <property type="component" value="Unassembled WGS sequence"/>
</dbReference>
<gene>
    <name evidence="1" type="ORF">QE369_002431</name>
</gene>
<protein>
    <recommendedName>
        <fullName evidence="3">DUF1127 domain-containing protein</fullName>
    </recommendedName>
</protein>